<keyword evidence="4" id="KW-1185">Reference proteome</keyword>
<keyword evidence="1" id="KW-0472">Membrane</keyword>
<dbReference type="EMBL" id="QTUC01000001">
    <property type="protein sequence ID" value="REF35727.1"/>
    <property type="molecule type" value="Genomic_DNA"/>
</dbReference>
<evidence type="ECO:0000259" key="2">
    <source>
        <dbReference type="Pfam" id="PF10756"/>
    </source>
</evidence>
<evidence type="ECO:0000313" key="4">
    <source>
        <dbReference type="Proteomes" id="UP000256485"/>
    </source>
</evidence>
<dbReference type="Proteomes" id="UP000256485">
    <property type="component" value="Unassembled WGS sequence"/>
</dbReference>
<keyword evidence="1" id="KW-0812">Transmembrane</keyword>
<evidence type="ECO:0000256" key="1">
    <source>
        <dbReference type="SAM" id="Phobius"/>
    </source>
</evidence>
<proteinExistence type="predicted"/>
<accession>A0A3D9V2H5</accession>
<organism evidence="3 4">
    <name type="scientific">Thermasporomyces composti</name>
    <dbReference type="NCBI Taxonomy" id="696763"/>
    <lineage>
        <taxon>Bacteria</taxon>
        <taxon>Bacillati</taxon>
        <taxon>Actinomycetota</taxon>
        <taxon>Actinomycetes</taxon>
        <taxon>Propionibacteriales</taxon>
        <taxon>Nocardioidaceae</taxon>
        <taxon>Thermasporomyces</taxon>
    </lineage>
</organism>
<sequence length="162" mass="17753">MEATEIRLLRGLPIALSLGSLTLVAMCVAAMFDPQSAWIAIAFTPFALIAAVVCALPLLENPRLRVGPDGVSVRGLRHHVAFTWPEIRSVGIARSSGTECLAVWLAPGVKPPAREKWLYPSWSPRVGAVIIGRLDMWDTTRSEFRAAISNHAPDKWRDDSAR</sequence>
<gene>
    <name evidence="3" type="ORF">DFJ64_1115</name>
</gene>
<feature type="domain" description="Low molecular weight protein antigen 6 PH" evidence="2">
    <location>
        <begin position="62"/>
        <end position="95"/>
    </location>
</feature>
<reference evidence="3 4" key="1">
    <citation type="submission" date="2018-08" db="EMBL/GenBank/DDBJ databases">
        <title>Sequencing the genomes of 1000 actinobacteria strains.</title>
        <authorList>
            <person name="Klenk H.-P."/>
        </authorList>
    </citation>
    <scope>NUCLEOTIDE SEQUENCE [LARGE SCALE GENOMIC DNA]</scope>
    <source>
        <strain evidence="3 4">DSM 22891</strain>
    </source>
</reference>
<dbReference type="OrthoDB" id="5191452at2"/>
<dbReference type="RefSeq" id="WP_115849467.1">
    <property type="nucleotide sequence ID" value="NZ_QTUC01000001.1"/>
</dbReference>
<keyword evidence="1" id="KW-1133">Transmembrane helix</keyword>
<comment type="caution">
    <text evidence="3">The sequence shown here is derived from an EMBL/GenBank/DDBJ whole genome shotgun (WGS) entry which is preliminary data.</text>
</comment>
<protein>
    <submittedName>
        <fullName evidence="3">PH (Pleckstrin Homology) domain-containing protein</fullName>
    </submittedName>
</protein>
<feature type="transmembrane region" description="Helical" evidence="1">
    <location>
        <begin position="12"/>
        <end position="32"/>
    </location>
</feature>
<dbReference type="Pfam" id="PF10756">
    <property type="entry name" value="bPH_6"/>
    <property type="match status" value="1"/>
</dbReference>
<name>A0A3D9V2H5_THECX</name>
<feature type="transmembrane region" description="Helical" evidence="1">
    <location>
        <begin position="38"/>
        <end position="59"/>
    </location>
</feature>
<dbReference type="AlphaFoldDB" id="A0A3D9V2H5"/>
<evidence type="ECO:0000313" key="3">
    <source>
        <dbReference type="EMBL" id="REF35727.1"/>
    </source>
</evidence>
<dbReference type="InterPro" id="IPR019692">
    <property type="entry name" value="CFP-6_PH"/>
</dbReference>